<reference evidence="2" key="1">
    <citation type="submission" date="2021-05" db="EMBL/GenBank/DDBJ databases">
        <authorList>
            <person name="Alioto T."/>
            <person name="Alioto T."/>
            <person name="Gomez Garrido J."/>
        </authorList>
    </citation>
    <scope>NUCLEOTIDE SEQUENCE</scope>
</reference>
<protein>
    <submittedName>
        <fullName evidence="2">Uncharacterized protein</fullName>
    </submittedName>
</protein>
<feature type="transmembrane region" description="Helical" evidence="1">
    <location>
        <begin position="78"/>
        <end position="99"/>
    </location>
</feature>
<feature type="transmembrane region" description="Helical" evidence="1">
    <location>
        <begin position="119"/>
        <end position="136"/>
    </location>
</feature>
<dbReference type="AlphaFoldDB" id="A0A8D8ZEV2"/>
<feature type="transmembrane region" description="Helical" evidence="1">
    <location>
        <begin position="44"/>
        <end position="66"/>
    </location>
</feature>
<keyword evidence="1" id="KW-0472">Membrane</keyword>
<evidence type="ECO:0000256" key="1">
    <source>
        <dbReference type="SAM" id="Phobius"/>
    </source>
</evidence>
<proteinExistence type="predicted"/>
<evidence type="ECO:0000313" key="2">
    <source>
        <dbReference type="EMBL" id="CAG6744846.1"/>
    </source>
</evidence>
<accession>A0A8D8ZEV2</accession>
<organism evidence="2">
    <name type="scientific">Cacopsylla melanoneura</name>
    <dbReference type="NCBI Taxonomy" id="428564"/>
    <lineage>
        <taxon>Eukaryota</taxon>
        <taxon>Metazoa</taxon>
        <taxon>Ecdysozoa</taxon>
        <taxon>Arthropoda</taxon>
        <taxon>Hexapoda</taxon>
        <taxon>Insecta</taxon>
        <taxon>Pterygota</taxon>
        <taxon>Neoptera</taxon>
        <taxon>Paraneoptera</taxon>
        <taxon>Hemiptera</taxon>
        <taxon>Sternorrhyncha</taxon>
        <taxon>Psylloidea</taxon>
        <taxon>Psyllidae</taxon>
        <taxon>Psyllinae</taxon>
        <taxon>Cacopsylla</taxon>
    </lineage>
</organism>
<keyword evidence="1" id="KW-1133">Transmembrane helix</keyword>
<name>A0A8D8ZEV2_9HEMI</name>
<keyword evidence="1" id="KW-0812">Transmembrane</keyword>
<dbReference type="EMBL" id="HBUF01476738">
    <property type="protein sequence ID" value="CAG6744846.1"/>
    <property type="molecule type" value="Transcribed_RNA"/>
</dbReference>
<sequence length="138" mass="15550">MGQFFFSLSLSLPLSLPIYPSLPPFLFPSFSLSSSSFLSLSLPPFHLFCASAYYTNIILLSTFNAYHIHNHASLPYDILPPSLSIIIPIPLPLSLSIIIPISPYLSTYYHSYLSLSSSILFNLLTLFILFVLHYCIRE</sequence>